<evidence type="ECO:0000256" key="4">
    <source>
        <dbReference type="ARBA" id="ARBA00022496"/>
    </source>
</evidence>
<dbReference type="EMBL" id="QXFM01000120">
    <property type="protein sequence ID" value="RIV82254.1"/>
    <property type="molecule type" value="Genomic_DNA"/>
</dbReference>
<feature type="domain" description="TonB-dependent receptor plug" evidence="15">
    <location>
        <begin position="55"/>
        <end position="160"/>
    </location>
</feature>
<evidence type="ECO:0000256" key="11">
    <source>
        <dbReference type="PROSITE-ProRule" id="PRU01360"/>
    </source>
</evidence>
<feature type="chain" id="PRO_5017366431" evidence="13">
    <location>
        <begin position="29"/>
        <end position="759"/>
    </location>
</feature>
<evidence type="ECO:0000256" key="9">
    <source>
        <dbReference type="ARBA" id="ARBA00023136"/>
    </source>
</evidence>
<dbReference type="GO" id="GO:0006826">
    <property type="term" value="P:iron ion transport"/>
    <property type="evidence" value="ECO:0007669"/>
    <property type="project" value="UniProtKB-KW"/>
</dbReference>
<dbReference type="InterPro" id="IPR000531">
    <property type="entry name" value="Beta-barrel_TonB"/>
</dbReference>
<keyword evidence="10 11" id="KW-0998">Cell outer membrane</keyword>
<dbReference type="InterPro" id="IPR012910">
    <property type="entry name" value="Plug_dom"/>
</dbReference>
<dbReference type="PANTHER" id="PTHR32552:SF81">
    <property type="entry name" value="TONB-DEPENDENT OUTER MEMBRANE RECEPTOR"/>
    <property type="match status" value="1"/>
</dbReference>
<keyword evidence="2 11" id="KW-0813">Transport</keyword>
<reference evidence="16 17" key="1">
    <citation type="submission" date="2018-08" db="EMBL/GenBank/DDBJ databases">
        <title>Erythrobacter zhengii sp.nov., a bacterium isolated from deep-sea sediment.</title>
        <authorList>
            <person name="Fang C."/>
            <person name="Wu Y.-H."/>
            <person name="Sun C."/>
            <person name="Wang H."/>
            <person name="Cheng H."/>
            <person name="Meng F.-X."/>
            <person name="Wang C.-S."/>
            <person name="Xu X.-W."/>
        </authorList>
    </citation>
    <scope>NUCLEOTIDE SEQUENCE [LARGE SCALE GENOMIC DNA]</scope>
    <source>
        <strain evidence="16 17">CCTCC AB 2015396</strain>
    </source>
</reference>
<comment type="caution">
    <text evidence="16">The sequence shown here is derived from an EMBL/GenBank/DDBJ whole genome shotgun (WGS) entry which is preliminary data.</text>
</comment>
<keyword evidence="3 11" id="KW-1134">Transmembrane beta strand</keyword>
<evidence type="ECO:0000259" key="15">
    <source>
        <dbReference type="Pfam" id="PF07715"/>
    </source>
</evidence>
<evidence type="ECO:0000256" key="6">
    <source>
        <dbReference type="ARBA" id="ARBA00023004"/>
    </source>
</evidence>
<dbReference type="Proteomes" id="UP000265366">
    <property type="component" value="Unassembled WGS sequence"/>
</dbReference>
<evidence type="ECO:0000256" key="10">
    <source>
        <dbReference type="ARBA" id="ARBA00023237"/>
    </source>
</evidence>
<dbReference type="Pfam" id="PF07715">
    <property type="entry name" value="Plug"/>
    <property type="match status" value="1"/>
</dbReference>
<evidence type="ECO:0000256" key="8">
    <source>
        <dbReference type="ARBA" id="ARBA00023077"/>
    </source>
</evidence>
<dbReference type="Pfam" id="PF00593">
    <property type="entry name" value="TonB_dep_Rec_b-barrel"/>
    <property type="match status" value="1"/>
</dbReference>
<accession>A0A3A1P5A7</accession>
<proteinExistence type="inferred from homology"/>
<keyword evidence="6" id="KW-0408">Iron</keyword>
<dbReference type="AlphaFoldDB" id="A0A3A1P5A7"/>
<sequence length="759" mass="82364">MHFRSYSRLLATVSCGGIAVLTASGAAAQTAEQTEGEAALPEIVVTAQRRTENSQDVPLAIQTVSGQAIANAGYTDVTDLQYLAPGVQYDPTQGAAFQIRGVGTTSFDFSNAKSVNVVVDNVVMDGQRANGLIGMVDIDHVDVLMGPQGTLFGKNSTSGVISVTTNRPRLGVTSFRGSVSLGEHNERILNATVNLPIAENVALRISGFDQAEDGFGRNVTLDRKVGSVHEYGGRAKLYFEPNDSFNLTLAGDYGHHWDSSVRTPVRDQPPQVTEMLKELGVVPGPESADTADSQFGEIETEEWGFSGKMELALGEHTLTSITAYRRTGYDNATPANLLPIDQYAFVPFNQGYLDTEKVSQEVHLASPADRPVSYVIGFFYNDLQAVQTQYQWATLGAPVPAEGGKSTILYALTGAIGEAGNTSLFDAKNETVAGFGQLQFDLTSRLRLTLGGRYTHDENWQELSYIQTDPVPIVGYDPTFVATSAPPAFRQGTAKGDNFSWRVAPEYQIGENAMIYASFSTGYKPAGIAFVGNKYAPYADETVKAWEVGLKSEWFGRRLRFNIDFFRSDFTDFQATILTRIPDGAGGTLLVSAIGNAGGLRSQGVETSIAVRPTRSLSLTASGSYTDAKFTDYVYNTTTDYTGTRLPNAPEWAATLAANLDQPVSDSWRLLAHADYAWRSEYWTVVGQPEYSRVPSFGLANARLSVANEAGTIEAGIYARNLFDTYFSTGWQIYGGLGLLHYTSPRARRTAGVFVNFNF</sequence>
<keyword evidence="9 11" id="KW-0472">Membrane</keyword>
<protein>
    <submittedName>
        <fullName evidence="16">TonB-dependent receptor</fullName>
    </submittedName>
</protein>
<dbReference type="SUPFAM" id="SSF56935">
    <property type="entry name" value="Porins"/>
    <property type="match status" value="1"/>
</dbReference>
<evidence type="ECO:0000256" key="5">
    <source>
        <dbReference type="ARBA" id="ARBA00022692"/>
    </source>
</evidence>
<evidence type="ECO:0000256" key="1">
    <source>
        <dbReference type="ARBA" id="ARBA00004571"/>
    </source>
</evidence>
<evidence type="ECO:0000256" key="13">
    <source>
        <dbReference type="SAM" id="SignalP"/>
    </source>
</evidence>
<keyword evidence="8 12" id="KW-0798">TonB box</keyword>
<feature type="signal peptide" evidence="13">
    <location>
        <begin position="1"/>
        <end position="28"/>
    </location>
</feature>
<comment type="similarity">
    <text evidence="11 12">Belongs to the TonB-dependent receptor family.</text>
</comment>
<evidence type="ECO:0000313" key="17">
    <source>
        <dbReference type="Proteomes" id="UP000265366"/>
    </source>
</evidence>
<dbReference type="InterPro" id="IPR039426">
    <property type="entry name" value="TonB-dep_rcpt-like"/>
</dbReference>
<dbReference type="PROSITE" id="PS52016">
    <property type="entry name" value="TONB_DEPENDENT_REC_3"/>
    <property type="match status" value="1"/>
</dbReference>
<dbReference type="Gene3D" id="2.40.170.20">
    <property type="entry name" value="TonB-dependent receptor, beta-barrel domain"/>
    <property type="match status" value="1"/>
</dbReference>
<keyword evidence="7" id="KW-0406">Ion transport</keyword>
<evidence type="ECO:0000256" key="12">
    <source>
        <dbReference type="RuleBase" id="RU003357"/>
    </source>
</evidence>
<evidence type="ECO:0000256" key="2">
    <source>
        <dbReference type="ARBA" id="ARBA00022448"/>
    </source>
</evidence>
<evidence type="ECO:0000313" key="16">
    <source>
        <dbReference type="EMBL" id="RIV82254.1"/>
    </source>
</evidence>
<name>A0A3A1P5A7_9SPHN</name>
<dbReference type="PANTHER" id="PTHR32552">
    <property type="entry name" value="FERRICHROME IRON RECEPTOR-RELATED"/>
    <property type="match status" value="1"/>
</dbReference>
<evidence type="ECO:0000256" key="7">
    <source>
        <dbReference type="ARBA" id="ARBA00023065"/>
    </source>
</evidence>
<keyword evidence="5 11" id="KW-0812">Transmembrane</keyword>
<evidence type="ECO:0000256" key="3">
    <source>
        <dbReference type="ARBA" id="ARBA00022452"/>
    </source>
</evidence>
<dbReference type="GO" id="GO:0009279">
    <property type="term" value="C:cell outer membrane"/>
    <property type="evidence" value="ECO:0007669"/>
    <property type="project" value="UniProtKB-SubCell"/>
</dbReference>
<evidence type="ECO:0000259" key="14">
    <source>
        <dbReference type="Pfam" id="PF00593"/>
    </source>
</evidence>
<keyword evidence="4" id="KW-0410">Iron transport</keyword>
<dbReference type="OrthoDB" id="9760333at2"/>
<keyword evidence="13" id="KW-0732">Signal</keyword>
<gene>
    <name evidence="16" type="ORF">D2V17_15860</name>
</gene>
<dbReference type="InterPro" id="IPR036942">
    <property type="entry name" value="Beta-barrel_TonB_sf"/>
</dbReference>
<keyword evidence="17" id="KW-1185">Reference proteome</keyword>
<keyword evidence="16" id="KW-0675">Receptor</keyword>
<comment type="subcellular location">
    <subcellularLocation>
        <location evidence="1 11">Cell outer membrane</location>
        <topology evidence="1 11">Multi-pass membrane protein</topology>
    </subcellularLocation>
</comment>
<organism evidence="16 17">
    <name type="scientific">Aurantiacibacter xanthus</name>
    <dbReference type="NCBI Taxonomy" id="1784712"/>
    <lineage>
        <taxon>Bacteria</taxon>
        <taxon>Pseudomonadati</taxon>
        <taxon>Pseudomonadota</taxon>
        <taxon>Alphaproteobacteria</taxon>
        <taxon>Sphingomonadales</taxon>
        <taxon>Erythrobacteraceae</taxon>
        <taxon>Aurantiacibacter</taxon>
    </lineage>
</organism>
<feature type="domain" description="TonB-dependent receptor-like beta-barrel" evidence="14">
    <location>
        <begin position="291"/>
        <end position="707"/>
    </location>
</feature>